<dbReference type="EMBL" id="FMAR01000004">
    <property type="protein sequence ID" value="SCC17668.1"/>
    <property type="molecule type" value="Genomic_DNA"/>
</dbReference>
<name>A0A1C4CF84_9BACT</name>
<feature type="transmembrane region" description="Helical" evidence="1">
    <location>
        <begin position="21"/>
        <end position="38"/>
    </location>
</feature>
<keyword evidence="3" id="KW-1185">Reference proteome</keyword>
<accession>A0A1C4CF84</accession>
<feature type="transmembrane region" description="Helical" evidence="1">
    <location>
        <begin position="44"/>
        <end position="64"/>
    </location>
</feature>
<feature type="transmembrane region" description="Helical" evidence="1">
    <location>
        <begin position="100"/>
        <end position="119"/>
    </location>
</feature>
<gene>
    <name evidence="2" type="ORF">GA0116948_10495</name>
</gene>
<keyword evidence="1" id="KW-0812">Transmembrane</keyword>
<evidence type="ECO:0000313" key="3">
    <source>
        <dbReference type="Proteomes" id="UP000242818"/>
    </source>
</evidence>
<dbReference type="OrthoDB" id="660475at2"/>
<evidence type="ECO:0000313" key="2">
    <source>
        <dbReference type="EMBL" id="SCC17668.1"/>
    </source>
</evidence>
<sequence>MYKFRILHPSTLTRLRLQPMMHGLVGILFLFNAIGVYQGAQPNYLMAAFFILLGLGSILLPFVLRRFRKFGQVNSMVRVVQAFTCFTGSLYFLSHGKPDIAGLLLLVGIGIAYVGYTEYKILQPAFARLDTMGVTLPATFSEKNFSWTVLQNAVLRNDLFTLDFKNNKILQVEVLDDLTTSEQESINTFCQSRL</sequence>
<dbReference type="RefSeq" id="WP_123891726.1">
    <property type="nucleotide sequence ID" value="NZ_FMAR01000004.1"/>
</dbReference>
<keyword evidence="1" id="KW-1133">Transmembrane helix</keyword>
<reference evidence="2 3" key="1">
    <citation type="submission" date="2016-08" db="EMBL/GenBank/DDBJ databases">
        <authorList>
            <person name="Seilhamer J.J."/>
        </authorList>
    </citation>
    <scope>NUCLEOTIDE SEQUENCE [LARGE SCALE GENOMIC DNA]</scope>
    <source>
        <strain evidence="2 3">A37T2</strain>
    </source>
</reference>
<dbReference type="InterPro" id="IPR001611">
    <property type="entry name" value="Leu-rich_rpt"/>
</dbReference>
<dbReference type="PROSITE" id="PS51450">
    <property type="entry name" value="LRR"/>
    <property type="match status" value="1"/>
</dbReference>
<dbReference type="Proteomes" id="UP000242818">
    <property type="component" value="Unassembled WGS sequence"/>
</dbReference>
<dbReference type="AlphaFoldDB" id="A0A1C4CF84"/>
<dbReference type="STRING" id="1335309.GA0116948_10495"/>
<protein>
    <submittedName>
        <fullName evidence="2">Uncharacterized protein</fullName>
    </submittedName>
</protein>
<evidence type="ECO:0000256" key="1">
    <source>
        <dbReference type="SAM" id="Phobius"/>
    </source>
</evidence>
<keyword evidence="1" id="KW-0472">Membrane</keyword>
<organism evidence="2 3">
    <name type="scientific">Chitinophaga costaii</name>
    <dbReference type="NCBI Taxonomy" id="1335309"/>
    <lineage>
        <taxon>Bacteria</taxon>
        <taxon>Pseudomonadati</taxon>
        <taxon>Bacteroidota</taxon>
        <taxon>Chitinophagia</taxon>
        <taxon>Chitinophagales</taxon>
        <taxon>Chitinophagaceae</taxon>
        <taxon>Chitinophaga</taxon>
    </lineage>
</organism>
<feature type="transmembrane region" description="Helical" evidence="1">
    <location>
        <begin position="76"/>
        <end position="94"/>
    </location>
</feature>
<proteinExistence type="predicted"/>